<sequence>MNPTSFRSLASLPRLAAVAAWAVILAGPASIPAMAQTATPSMNLRDTLPNLRQPRAALLTAGQPPARAWKALAADGVTTVINLRPTDEMGGRDEAAEVAAAGLRYHALPVAGAGDITTDNARGLWTLIAQAQAHGKVLVHCASGNRVGALLAIAAAGEGGVSAEQALQFGRAAGLAGLEPLVREQLALPPAP</sequence>
<accession>A0ABV7RMN6</accession>
<dbReference type="Proteomes" id="UP001595740">
    <property type="component" value="Unassembled WGS sequence"/>
</dbReference>
<dbReference type="RefSeq" id="WP_386758629.1">
    <property type="nucleotide sequence ID" value="NZ_JBHRXK010000003.1"/>
</dbReference>
<dbReference type="InterPro" id="IPR029021">
    <property type="entry name" value="Prot-tyrosine_phosphatase-like"/>
</dbReference>
<protein>
    <submittedName>
        <fullName evidence="3">Beta-lactamase hydrolase domain-containing protein</fullName>
    </submittedName>
</protein>
<keyword evidence="1" id="KW-0732">Signal</keyword>
<organism evidence="3 4">
    <name type="scientific">Lysobacter cavernae</name>
    <dbReference type="NCBI Taxonomy" id="1685901"/>
    <lineage>
        <taxon>Bacteria</taxon>
        <taxon>Pseudomonadati</taxon>
        <taxon>Pseudomonadota</taxon>
        <taxon>Gammaproteobacteria</taxon>
        <taxon>Lysobacterales</taxon>
        <taxon>Lysobacteraceae</taxon>
        <taxon>Lysobacter</taxon>
    </lineage>
</organism>
<dbReference type="GO" id="GO:0016787">
    <property type="term" value="F:hydrolase activity"/>
    <property type="evidence" value="ECO:0007669"/>
    <property type="project" value="UniProtKB-KW"/>
</dbReference>
<dbReference type="InterPro" id="IPR005939">
    <property type="entry name" value="BLH_phosphatase-like"/>
</dbReference>
<reference evidence="4" key="1">
    <citation type="journal article" date="2019" name="Int. J. Syst. Evol. Microbiol.">
        <title>The Global Catalogue of Microorganisms (GCM) 10K type strain sequencing project: providing services to taxonomists for standard genome sequencing and annotation.</title>
        <authorList>
            <consortium name="The Broad Institute Genomics Platform"/>
            <consortium name="The Broad Institute Genome Sequencing Center for Infectious Disease"/>
            <person name="Wu L."/>
            <person name="Ma J."/>
        </authorList>
    </citation>
    <scope>NUCLEOTIDE SEQUENCE [LARGE SCALE GENOMIC DNA]</scope>
    <source>
        <strain evidence="4">KCTC 42875</strain>
    </source>
</reference>
<evidence type="ECO:0000313" key="3">
    <source>
        <dbReference type="EMBL" id="MFC3550859.1"/>
    </source>
</evidence>
<dbReference type="Pfam" id="PF04273">
    <property type="entry name" value="BLH_phosphatase"/>
    <property type="match status" value="1"/>
</dbReference>
<feature type="chain" id="PRO_5047460100" evidence="1">
    <location>
        <begin position="36"/>
        <end position="192"/>
    </location>
</feature>
<feature type="domain" description="Beta-lactamase hydrolase-like protein phosphatase-like" evidence="2">
    <location>
        <begin position="72"/>
        <end position="157"/>
    </location>
</feature>
<evidence type="ECO:0000256" key="1">
    <source>
        <dbReference type="SAM" id="SignalP"/>
    </source>
</evidence>
<name>A0ABV7RMN6_9GAMM</name>
<keyword evidence="3" id="KW-0378">Hydrolase</keyword>
<dbReference type="Gene3D" id="3.90.190.10">
    <property type="entry name" value="Protein tyrosine phosphatase superfamily"/>
    <property type="match status" value="1"/>
</dbReference>
<comment type="caution">
    <text evidence="3">The sequence shown here is derived from an EMBL/GenBank/DDBJ whole genome shotgun (WGS) entry which is preliminary data.</text>
</comment>
<gene>
    <name evidence="3" type="ORF">ACFOLC_07485</name>
</gene>
<evidence type="ECO:0000259" key="2">
    <source>
        <dbReference type="Pfam" id="PF04273"/>
    </source>
</evidence>
<evidence type="ECO:0000313" key="4">
    <source>
        <dbReference type="Proteomes" id="UP001595740"/>
    </source>
</evidence>
<proteinExistence type="predicted"/>
<keyword evidence="4" id="KW-1185">Reference proteome</keyword>
<dbReference type="SUPFAM" id="SSF52799">
    <property type="entry name" value="(Phosphotyrosine protein) phosphatases II"/>
    <property type="match status" value="1"/>
</dbReference>
<dbReference type="EMBL" id="JBHRXK010000003">
    <property type="protein sequence ID" value="MFC3550859.1"/>
    <property type="molecule type" value="Genomic_DNA"/>
</dbReference>
<feature type="signal peptide" evidence="1">
    <location>
        <begin position="1"/>
        <end position="35"/>
    </location>
</feature>